<evidence type="ECO:0000313" key="2">
    <source>
        <dbReference type="EMBL" id="CAB4163260.1"/>
    </source>
</evidence>
<reference evidence="2" key="1">
    <citation type="submission" date="2020-04" db="EMBL/GenBank/DDBJ databases">
        <authorList>
            <person name="Chiriac C."/>
            <person name="Salcher M."/>
            <person name="Ghai R."/>
            <person name="Kavagutti S V."/>
        </authorList>
    </citation>
    <scope>NUCLEOTIDE SEQUENCE</scope>
</reference>
<gene>
    <name evidence="2" type="ORF">UFOVP803_7</name>
</gene>
<name>A0A6J5NU69_9CAUD</name>
<evidence type="ECO:0000256" key="1">
    <source>
        <dbReference type="SAM" id="Phobius"/>
    </source>
</evidence>
<feature type="transmembrane region" description="Helical" evidence="1">
    <location>
        <begin position="6"/>
        <end position="24"/>
    </location>
</feature>
<accession>A0A6J5NU69</accession>
<keyword evidence="1" id="KW-0472">Membrane</keyword>
<protein>
    <submittedName>
        <fullName evidence="2">Uncharacterized protein</fullName>
    </submittedName>
</protein>
<keyword evidence="1" id="KW-0812">Transmembrane</keyword>
<sequence>MTPTEWAALIGCVIAIISAVYSAMRFMIKAILREFQPNGGNSLKDQVNRIEARLDLLMSEILKK</sequence>
<organism evidence="2">
    <name type="scientific">uncultured Caudovirales phage</name>
    <dbReference type="NCBI Taxonomy" id="2100421"/>
    <lineage>
        <taxon>Viruses</taxon>
        <taxon>Duplodnaviria</taxon>
        <taxon>Heunggongvirae</taxon>
        <taxon>Uroviricota</taxon>
        <taxon>Caudoviricetes</taxon>
        <taxon>Peduoviridae</taxon>
        <taxon>Maltschvirus</taxon>
        <taxon>Maltschvirus maltsch</taxon>
    </lineage>
</organism>
<dbReference type="EMBL" id="LR796747">
    <property type="protein sequence ID" value="CAB4163260.1"/>
    <property type="molecule type" value="Genomic_DNA"/>
</dbReference>
<proteinExistence type="predicted"/>
<keyword evidence="1" id="KW-1133">Transmembrane helix</keyword>